<evidence type="ECO:0000313" key="2">
    <source>
        <dbReference type="Proteomes" id="UP000471521"/>
    </source>
</evidence>
<dbReference type="Proteomes" id="UP000471521">
    <property type="component" value="Unassembled WGS sequence"/>
</dbReference>
<gene>
    <name evidence="1" type="ORF">GRX66_03740</name>
</gene>
<keyword evidence="2" id="KW-1185">Reference proteome</keyword>
<dbReference type="EMBL" id="WUUU01000014">
    <property type="protein sequence ID" value="MXR19758.1"/>
    <property type="molecule type" value="Genomic_DNA"/>
</dbReference>
<dbReference type="RefSeq" id="WP_159525330.1">
    <property type="nucleotide sequence ID" value="NZ_WUUU01000014.1"/>
</dbReference>
<dbReference type="AlphaFoldDB" id="A0A6B0SE78"/>
<proteinExistence type="predicted"/>
<organism evidence="1 2">
    <name type="scientific">Halobacterium bonnevillei</name>
    <dbReference type="NCBI Taxonomy" id="2692200"/>
    <lineage>
        <taxon>Archaea</taxon>
        <taxon>Methanobacteriati</taxon>
        <taxon>Methanobacteriota</taxon>
        <taxon>Stenosarchaea group</taxon>
        <taxon>Halobacteria</taxon>
        <taxon>Halobacteriales</taxon>
        <taxon>Halobacteriaceae</taxon>
        <taxon>Halobacterium</taxon>
    </lineage>
</organism>
<sequence>MTAVGDYYAGCEEAASGGVRVAKAIIWYDQETPLFVCEACHEHARSVRFAGDAFDADAYETRRASAYRRLYEDSPDCDVCSGRLPEKVEL</sequence>
<reference evidence="1 2" key="1">
    <citation type="submission" date="2019-12" db="EMBL/GenBank/DDBJ databases">
        <title>Isolation and characterization of three novel carbon monoxide-oxidizing members of Halobacteria from salione crusts and soils.</title>
        <authorList>
            <person name="Myers M.R."/>
            <person name="King G.M."/>
        </authorList>
    </citation>
    <scope>NUCLEOTIDE SEQUENCE [LARGE SCALE GENOMIC DNA]</scope>
    <source>
        <strain evidence="1 2">PCN9</strain>
    </source>
</reference>
<evidence type="ECO:0000313" key="1">
    <source>
        <dbReference type="EMBL" id="MXR19758.1"/>
    </source>
</evidence>
<protein>
    <submittedName>
        <fullName evidence="1">Uncharacterized protein</fullName>
    </submittedName>
</protein>
<accession>A0A6B0SE78</accession>
<name>A0A6B0SE78_9EURY</name>
<comment type="caution">
    <text evidence="1">The sequence shown here is derived from an EMBL/GenBank/DDBJ whole genome shotgun (WGS) entry which is preliminary data.</text>
</comment>